<evidence type="ECO:0000259" key="2">
    <source>
        <dbReference type="SMART" id="SM00382"/>
    </source>
</evidence>
<evidence type="ECO:0000256" key="1">
    <source>
        <dbReference type="ARBA" id="ARBA00006354"/>
    </source>
</evidence>
<keyword evidence="4" id="KW-1185">Reference proteome</keyword>
<dbReference type="EMBL" id="BAAAGS010000001">
    <property type="protein sequence ID" value="GAA0506933.1"/>
    <property type="molecule type" value="Genomic_DNA"/>
</dbReference>
<dbReference type="PANTHER" id="PTHR32039:SF7">
    <property type="entry name" value="COMPETENCE PROTEIN COMM"/>
    <property type="match status" value="1"/>
</dbReference>
<dbReference type="Proteomes" id="UP001500729">
    <property type="component" value="Unassembled WGS sequence"/>
</dbReference>
<dbReference type="SMART" id="SM00382">
    <property type="entry name" value="AAA"/>
    <property type="match status" value="1"/>
</dbReference>
<dbReference type="InterPro" id="IPR027417">
    <property type="entry name" value="P-loop_NTPase"/>
</dbReference>
<gene>
    <name evidence="3" type="ORF">GCM10009533_02100</name>
</gene>
<accession>A0ABP3LTF8</accession>
<feature type="domain" description="AAA+ ATPase" evidence="2">
    <location>
        <begin position="213"/>
        <end position="394"/>
    </location>
</feature>
<dbReference type="InterPro" id="IPR004482">
    <property type="entry name" value="Mg_chelat-rel"/>
</dbReference>
<dbReference type="InterPro" id="IPR045006">
    <property type="entry name" value="CHLI-like"/>
</dbReference>
<dbReference type="SUPFAM" id="SSF54211">
    <property type="entry name" value="Ribosomal protein S5 domain 2-like"/>
    <property type="match status" value="1"/>
</dbReference>
<sequence length="505" mass="53848">MALHRTWAVALFGVDGVLVEIEADVRKGGLPSLQLLGLPDSALQESKNRVRSAIVNCQENWPARCVTLALSPAAIPKAGTSYDLALACAVLAGAEQVPPHRLDGTVLFGELALDGRVRPVRGLLPAVLAAKRAGMPRAIVPTAGLAEAKLVEGIEVMGANHLSDVVAWLRETGELDREPPSVARAAEPSETLDLADVMGQPEARWALEVAAAGGHHLLLVGPPGTGKTMLARRLGGLLPDLTPQEALEVTAIHSVAGESPCDDLMTTPPFVAPHHSLSITALVGGGAGLARPGAVSRAHRGVLLLDEACELGPKRLEALRTALEEGEIRLARRDGTVRYPARFQLVLATNPCPCAPARDVDCQCPPQARRRYFGKLSGPLMDRVDLRARTRPMLAMASQLGCEPEPTEVVRKRVGDARAAALERWSAHGWQTNTEVPGPALRREFALPRQVTALLDRGLETGAITARGADRCLRVAWTLADLEGRSRPDADHVGAALEFRDRRSP</sequence>
<dbReference type="InterPro" id="IPR003593">
    <property type="entry name" value="AAA+_ATPase"/>
</dbReference>
<evidence type="ECO:0000313" key="3">
    <source>
        <dbReference type="EMBL" id="GAA0506933.1"/>
    </source>
</evidence>
<evidence type="ECO:0000313" key="4">
    <source>
        <dbReference type="Proteomes" id="UP001500729"/>
    </source>
</evidence>
<comment type="similarity">
    <text evidence="1">Belongs to the Mg-chelatase subunits D/I family. ComM subfamily.</text>
</comment>
<organism evidence="3 4">
    <name type="scientific">Saccharopolyspora erythraea</name>
    <name type="common">Streptomyces erythraeus</name>
    <dbReference type="NCBI Taxonomy" id="1836"/>
    <lineage>
        <taxon>Bacteria</taxon>
        <taxon>Bacillati</taxon>
        <taxon>Actinomycetota</taxon>
        <taxon>Actinomycetes</taxon>
        <taxon>Pseudonocardiales</taxon>
        <taxon>Pseudonocardiaceae</taxon>
        <taxon>Saccharopolyspora</taxon>
    </lineage>
</organism>
<reference evidence="4" key="1">
    <citation type="journal article" date="2019" name="Int. J. Syst. Evol. Microbiol.">
        <title>The Global Catalogue of Microorganisms (GCM) 10K type strain sequencing project: providing services to taxonomists for standard genome sequencing and annotation.</title>
        <authorList>
            <consortium name="The Broad Institute Genomics Platform"/>
            <consortium name="The Broad Institute Genome Sequencing Center for Infectious Disease"/>
            <person name="Wu L."/>
            <person name="Ma J."/>
        </authorList>
    </citation>
    <scope>NUCLEOTIDE SEQUENCE [LARGE SCALE GENOMIC DNA]</scope>
    <source>
        <strain evidence="4">JCM 10303</strain>
    </source>
</reference>
<dbReference type="RefSeq" id="WP_009943627.1">
    <property type="nucleotide sequence ID" value="NZ_BAAAGS010000001.1"/>
</dbReference>
<dbReference type="InterPro" id="IPR014721">
    <property type="entry name" value="Ribsml_uS5_D2-typ_fold_subgr"/>
</dbReference>
<dbReference type="SUPFAM" id="SSF52540">
    <property type="entry name" value="P-loop containing nucleoside triphosphate hydrolases"/>
    <property type="match status" value="1"/>
</dbReference>
<dbReference type="CDD" id="cd00009">
    <property type="entry name" value="AAA"/>
    <property type="match status" value="1"/>
</dbReference>
<dbReference type="Pfam" id="PF13541">
    <property type="entry name" value="ChlI"/>
    <property type="match status" value="1"/>
</dbReference>
<dbReference type="NCBIfam" id="TIGR00368">
    <property type="entry name" value="YifB family Mg chelatase-like AAA ATPase"/>
    <property type="match status" value="1"/>
</dbReference>
<dbReference type="Pfam" id="PF13335">
    <property type="entry name" value="Mg_chelatase_C"/>
    <property type="match status" value="1"/>
</dbReference>
<proteinExistence type="inferred from homology"/>
<dbReference type="Gene3D" id="3.40.50.300">
    <property type="entry name" value="P-loop containing nucleotide triphosphate hydrolases"/>
    <property type="match status" value="1"/>
</dbReference>
<protein>
    <submittedName>
        <fullName evidence="3">YifB family Mg chelatase-like AAA ATPase</fullName>
    </submittedName>
</protein>
<dbReference type="Gene3D" id="3.30.230.10">
    <property type="match status" value="1"/>
</dbReference>
<comment type="caution">
    <text evidence="3">The sequence shown here is derived from an EMBL/GenBank/DDBJ whole genome shotgun (WGS) entry which is preliminary data.</text>
</comment>
<dbReference type="InterPro" id="IPR000523">
    <property type="entry name" value="Mg_chelatse_chII-like_cat_dom"/>
</dbReference>
<name>A0ABP3LTF8_SACER</name>
<dbReference type="Pfam" id="PF01078">
    <property type="entry name" value="Mg_chelatase"/>
    <property type="match status" value="1"/>
</dbReference>
<dbReference type="InterPro" id="IPR020568">
    <property type="entry name" value="Ribosomal_Su5_D2-typ_SF"/>
</dbReference>
<dbReference type="PANTHER" id="PTHR32039">
    <property type="entry name" value="MAGNESIUM-CHELATASE SUBUNIT CHLI"/>
    <property type="match status" value="1"/>
</dbReference>
<dbReference type="InterPro" id="IPR025158">
    <property type="entry name" value="Mg_chelat-rel_C"/>
</dbReference>